<dbReference type="AlphaFoldDB" id="A0A4S4LDP3"/>
<dbReference type="OrthoDB" id="2527908at2759"/>
<feature type="transmembrane region" description="Helical" evidence="2">
    <location>
        <begin position="271"/>
        <end position="292"/>
    </location>
</feature>
<evidence type="ECO:0000313" key="4">
    <source>
        <dbReference type="EMBL" id="THH09966.1"/>
    </source>
</evidence>
<dbReference type="EMBL" id="SGPK01000048">
    <property type="protein sequence ID" value="THH09966.1"/>
    <property type="molecule type" value="Genomic_DNA"/>
</dbReference>
<evidence type="ECO:0000256" key="1">
    <source>
        <dbReference type="SAM" id="MobiDB-lite"/>
    </source>
</evidence>
<feature type="compositionally biased region" description="Low complexity" evidence="1">
    <location>
        <begin position="452"/>
        <end position="464"/>
    </location>
</feature>
<feature type="chain" id="PRO_5020394655" description="Dystroglycan-type cadherin-like domain-containing protein" evidence="3">
    <location>
        <begin position="24"/>
        <end position="464"/>
    </location>
</feature>
<feature type="signal peptide" evidence="3">
    <location>
        <begin position="1"/>
        <end position="23"/>
    </location>
</feature>
<evidence type="ECO:0000313" key="5">
    <source>
        <dbReference type="Proteomes" id="UP000308199"/>
    </source>
</evidence>
<sequence length="464" mass="48745">MACSRSLFALGLVATWIGRGGRGLVARAQTAQTTGNAAFQWSFATSMLSTDLTQCGSYPITVSSRNSSNPNDTGVPPYYLIAFKQNGFPTTSFIGSDPTKLSWQVNQASGSSLILTVADANGNSGGEPDDLYTIIDGDSTCLPSAPSTGNLTLTANISTSDPLETCQPLGLRVFGGQKPYNISIAALNSQVVTNVSLGGNDDVMTWVNRANPDTQLIVSVSDANGWGTGTGTFITTGSNDTDCTGLVSSTGNSANVNQHPTHSSKNSHTTVIVAVIVPVCALLLLAAAFFLWRRRRRHLLHKLREPEPAFMPDAWTGPSALAADGSSTEYSPYDPPRDSKYARYRDEVAHTTSRRGGGSQFVMTPLQASPAPAPAPRTLGSHSASHLGSHDRAPSSAKSDPRLPPGVSSQWNIEPDIIIQHRDGGTVTEIPPPYIDHGSSHVAGPSRLAEPSSESGGSSSTPLV</sequence>
<name>A0A4S4LDP3_9AGAM</name>
<keyword evidence="5" id="KW-1185">Reference proteome</keyword>
<evidence type="ECO:0000256" key="3">
    <source>
        <dbReference type="SAM" id="SignalP"/>
    </source>
</evidence>
<evidence type="ECO:0000256" key="2">
    <source>
        <dbReference type="SAM" id="Phobius"/>
    </source>
</evidence>
<keyword evidence="2" id="KW-0472">Membrane</keyword>
<dbReference type="Proteomes" id="UP000308199">
    <property type="component" value="Unassembled WGS sequence"/>
</dbReference>
<comment type="caution">
    <text evidence="4">The sequence shown here is derived from an EMBL/GenBank/DDBJ whole genome shotgun (WGS) entry which is preliminary data.</text>
</comment>
<proteinExistence type="predicted"/>
<protein>
    <recommendedName>
        <fullName evidence="6">Dystroglycan-type cadherin-like domain-containing protein</fullName>
    </recommendedName>
</protein>
<feature type="region of interest" description="Disordered" evidence="1">
    <location>
        <begin position="322"/>
        <end position="464"/>
    </location>
</feature>
<accession>A0A4S4LDP3</accession>
<reference evidence="4 5" key="1">
    <citation type="submission" date="2019-02" db="EMBL/GenBank/DDBJ databases">
        <title>Genome sequencing of the rare red list fungi Phellinidium pouzarii.</title>
        <authorList>
            <person name="Buettner E."/>
            <person name="Kellner H."/>
        </authorList>
    </citation>
    <scope>NUCLEOTIDE SEQUENCE [LARGE SCALE GENOMIC DNA]</scope>
    <source>
        <strain evidence="4 5">DSM 108285</strain>
    </source>
</reference>
<evidence type="ECO:0008006" key="6">
    <source>
        <dbReference type="Google" id="ProtNLM"/>
    </source>
</evidence>
<keyword evidence="2" id="KW-0812">Transmembrane</keyword>
<feature type="compositionally biased region" description="Basic and acidic residues" evidence="1">
    <location>
        <begin position="335"/>
        <end position="349"/>
    </location>
</feature>
<organism evidence="4 5">
    <name type="scientific">Phellinidium pouzarii</name>
    <dbReference type="NCBI Taxonomy" id="167371"/>
    <lineage>
        <taxon>Eukaryota</taxon>
        <taxon>Fungi</taxon>
        <taxon>Dikarya</taxon>
        <taxon>Basidiomycota</taxon>
        <taxon>Agaricomycotina</taxon>
        <taxon>Agaricomycetes</taxon>
        <taxon>Hymenochaetales</taxon>
        <taxon>Hymenochaetaceae</taxon>
        <taxon>Phellinidium</taxon>
    </lineage>
</organism>
<gene>
    <name evidence="4" type="ORF">EW145_g1645</name>
</gene>
<keyword evidence="3" id="KW-0732">Signal</keyword>
<keyword evidence="2" id="KW-1133">Transmembrane helix</keyword>